<sequence length="465" mass="50047">MRLSFGKGGGSLFGKGGKDDEEPQAAEAQGMSTTPSALKFGGGGLFSKLSNGANSDQTTGADKSYADAAPTMKFGAGGGGGGFFQKKSLGGGGLFGGGGSSSNFGGGGAIFGKDPKSSGGGADESEKDQQGGLSFMNRAKLFQKPPAPGSPSQQKPQQNDAPTLPFVAKPAVDQTKERVEKPAESAPTVQLAVDKENVAPQTDIPKPFDDKRDGAESINPPVRSEEDILMNSSALGSEAQPEECEAESRRSVSEEEHVPSDSPENPMDDVPEQHDQTAMSEDLGMFAHAGQFGIEKSFCSSVKTARPRDIARAVEKKCSDGFELIQKQRNKAEEMREVVRGMLERVQALAEQLSLRAVETVRLKADILLIRDHELEDELRTIAEQFQQQLECSASQEGYEQPFDSQMEQPFDSQMGQPFDSQMGQPFDLQMEQPFDLQMEQPFDSQMENMMPSEPIEGREAVEVV</sequence>
<feature type="compositionally biased region" description="Polar residues" evidence="2">
    <location>
        <begin position="150"/>
        <end position="161"/>
    </location>
</feature>
<feature type="region of interest" description="Disordered" evidence="2">
    <location>
        <begin position="87"/>
        <end position="272"/>
    </location>
</feature>
<reference evidence="3" key="1">
    <citation type="submission" date="2014-11" db="EMBL/GenBank/DDBJ databases">
        <authorList>
            <person name="Otto D Thomas"/>
            <person name="Naeem Raeece"/>
        </authorList>
    </citation>
    <scope>NUCLEOTIDE SEQUENCE</scope>
</reference>
<feature type="coiled-coil region" evidence="1">
    <location>
        <begin position="325"/>
        <end position="352"/>
    </location>
</feature>
<feature type="compositionally biased region" description="Gly residues" evidence="2">
    <location>
        <begin position="1"/>
        <end position="15"/>
    </location>
</feature>
<feature type="region of interest" description="Disordered" evidence="2">
    <location>
        <begin position="1"/>
        <end position="39"/>
    </location>
</feature>
<name>A0A0G4HY21_9ALVE</name>
<feature type="region of interest" description="Disordered" evidence="2">
    <location>
        <begin position="393"/>
        <end position="413"/>
    </location>
</feature>
<feature type="compositionally biased region" description="Basic and acidic residues" evidence="2">
    <location>
        <begin position="246"/>
        <end position="259"/>
    </location>
</feature>
<protein>
    <submittedName>
        <fullName evidence="3">Uncharacterized protein</fullName>
    </submittedName>
</protein>
<organism evidence="3">
    <name type="scientific">Chromera velia CCMP2878</name>
    <dbReference type="NCBI Taxonomy" id="1169474"/>
    <lineage>
        <taxon>Eukaryota</taxon>
        <taxon>Sar</taxon>
        <taxon>Alveolata</taxon>
        <taxon>Colpodellida</taxon>
        <taxon>Chromeraceae</taxon>
        <taxon>Chromera</taxon>
    </lineage>
</organism>
<keyword evidence="1" id="KW-0175">Coiled coil</keyword>
<feature type="compositionally biased region" description="Basic and acidic residues" evidence="2">
    <location>
        <begin position="206"/>
        <end position="215"/>
    </location>
</feature>
<dbReference type="EMBL" id="CDMZ01004321">
    <property type="protein sequence ID" value="CEM49402.1"/>
    <property type="molecule type" value="Genomic_DNA"/>
</dbReference>
<gene>
    <name evidence="3" type="ORF">Cvel_1511</name>
</gene>
<dbReference type="AlphaFoldDB" id="A0A0G4HY21"/>
<feature type="compositionally biased region" description="Basic and acidic residues" evidence="2">
    <location>
        <begin position="174"/>
        <end position="183"/>
    </location>
</feature>
<evidence type="ECO:0000256" key="2">
    <source>
        <dbReference type="SAM" id="MobiDB-lite"/>
    </source>
</evidence>
<proteinExistence type="predicted"/>
<feature type="compositionally biased region" description="Gly residues" evidence="2">
    <location>
        <begin position="87"/>
        <end position="110"/>
    </location>
</feature>
<evidence type="ECO:0000313" key="3">
    <source>
        <dbReference type="EMBL" id="CEM49402.1"/>
    </source>
</evidence>
<dbReference type="VEuPathDB" id="CryptoDB:Cvel_1511"/>
<accession>A0A0G4HY21</accession>
<evidence type="ECO:0000256" key="1">
    <source>
        <dbReference type="SAM" id="Coils"/>
    </source>
</evidence>